<feature type="chain" id="PRO_5004181813" evidence="1">
    <location>
        <begin position="21"/>
        <end position="306"/>
    </location>
</feature>
<sequence>MVKTLTLLVLLWAIPLTSAAAEAKIEDTIENAASFPILKGPYFGQTPPGLTPEVFAAGIVSVDGRYEGGVSFSADFNEMYFSATVKGHSIVYFSTLENQHWTQPIKANFTQGKVADEFSPFASLSGNRIYFSTYDSSYPLKIWYVNRLDNAWSKAILLDSPLNKEEVIMSSEAQNGDLFYINSSKRKMYYALNNNNQFAEGQDVGIEYGSHGFISPSQDFLVVDAHKDNDETKDKDIYVYFKQQDGTWSKPINLGSTVNSNFREGSPTITPDGKYLFFNRYDEKSGNPNIYWVSTDIITELKKTNF</sequence>
<feature type="signal peptide" evidence="1">
    <location>
        <begin position="1"/>
        <end position="20"/>
    </location>
</feature>
<dbReference type="OrthoDB" id="240809at2"/>
<keyword evidence="3" id="KW-1185">Reference proteome</keyword>
<dbReference type="EMBL" id="CP000302">
    <property type="protein sequence ID" value="ABE53731.1"/>
    <property type="molecule type" value="Genomic_DNA"/>
</dbReference>
<dbReference type="HOGENOM" id="CLU_059007_0_0_6"/>
<dbReference type="Gene3D" id="2.130.10.10">
    <property type="entry name" value="YVTN repeat-like/Quinoprotein amine dehydrogenase"/>
    <property type="match status" value="1"/>
</dbReference>
<accession>Q12S45</accession>
<dbReference type="InterPro" id="IPR011659">
    <property type="entry name" value="WD40"/>
</dbReference>
<keyword evidence="1" id="KW-0732">Signal</keyword>
<evidence type="ECO:0000313" key="3">
    <source>
        <dbReference type="Proteomes" id="UP000001982"/>
    </source>
</evidence>
<gene>
    <name evidence="2" type="ordered locus">Sden_0439</name>
</gene>
<organism evidence="2 3">
    <name type="scientific">Shewanella denitrificans (strain OS217 / ATCC BAA-1090 / DSM 15013)</name>
    <dbReference type="NCBI Taxonomy" id="318161"/>
    <lineage>
        <taxon>Bacteria</taxon>
        <taxon>Pseudomonadati</taxon>
        <taxon>Pseudomonadota</taxon>
        <taxon>Gammaproteobacteria</taxon>
        <taxon>Alteromonadales</taxon>
        <taxon>Shewanellaceae</taxon>
        <taxon>Shewanella</taxon>
    </lineage>
</organism>
<evidence type="ECO:0000256" key="1">
    <source>
        <dbReference type="SAM" id="SignalP"/>
    </source>
</evidence>
<dbReference type="RefSeq" id="WP_011494897.1">
    <property type="nucleotide sequence ID" value="NC_007954.1"/>
</dbReference>
<proteinExistence type="predicted"/>
<dbReference type="KEGG" id="sdn:Sden_0439"/>
<dbReference type="InterPro" id="IPR015943">
    <property type="entry name" value="WD40/YVTN_repeat-like_dom_sf"/>
</dbReference>
<dbReference type="Pfam" id="PF07676">
    <property type="entry name" value="PD40"/>
    <property type="match status" value="1"/>
</dbReference>
<reference evidence="2 3" key="1">
    <citation type="submission" date="2006-03" db="EMBL/GenBank/DDBJ databases">
        <title>Complete sequence of Shewanella denitrificans OS217.</title>
        <authorList>
            <consortium name="US DOE Joint Genome Institute"/>
            <person name="Copeland A."/>
            <person name="Lucas S."/>
            <person name="Lapidus A."/>
            <person name="Barry K."/>
            <person name="Detter J.C."/>
            <person name="Glavina del Rio T."/>
            <person name="Hammon N."/>
            <person name="Israni S."/>
            <person name="Dalin E."/>
            <person name="Tice H."/>
            <person name="Pitluck S."/>
            <person name="Brettin T."/>
            <person name="Bruce D."/>
            <person name="Han C."/>
            <person name="Tapia R."/>
            <person name="Gilna P."/>
            <person name="Kiss H."/>
            <person name="Schmutz J."/>
            <person name="Larimer F."/>
            <person name="Land M."/>
            <person name="Hauser L."/>
            <person name="Kyrpides N."/>
            <person name="Lykidis A."/>
            <person name="Richardson P."/>
        </authorList>
    </citation>
    <scope>NUCLEOTIDE SEQUENCE [LARGE SCALE GENOMIC DNA]</scope>
    <source>
        <strain evidence="3">OS217 / ATCC BAA-1090 / DSM 15013</strain>
    </source>
</reference>
<protein>
    <submittedName>
        <fullName evidence="2">WD40-like beta Propeller</fullName>
    </submittedName>
</protein>
<dbReference type="eggNOG" id="COG0823">
    <property type="taxonomic scope" value="Bacteria"/>
</dbReference>
<dbReference type="Proteomes" id="UP000001982">
    <property type="component" value="Chromosome"/>
</dbReference>
<dbReference type="STRING" id="318161.Sden_0439"/>
<dbReference type="AlphaFoldDB" id="Q12S45"/>
<dbReference type="SUPFAM" id="SSF82171">
    <property type="entry name" value="DPP6 N-terminal domain-like"/>
    <property type="match status" value="1"/>
</dbReference>
<name>Q12S45_SHEDO</name>
<evidence type="ECO:0000313" key="2">
    <source>
        <dbReference type="EMBL" id="ABE53731.1"/>
    </source>
</evidence>